<proteinExistence type="inferred from homology"/>
<dbReference type="GO" id="GO:0008408">
    <property type="term" value="F:3'-5' exonuclease activity"/>
    <property type="evidence" value="ECO:0007669"/>
    <property type="project" value="InterPro"/>
</dbReference>
<dbReference type="InterPro" id="IPR029052">
    <property type="entry name" value="Metallo-depent_PP-like"/>
</dbReference>
<feature type="domain" description="Calcineurin-like phosphoesterase" evidence="5">
    <location>
        <begin position="1"/>
        <end position="234"/>
    </location>
</feature>
<dbReference type="PANTHER" id="PTHR30337:SF0">
    <property type="entry name" value="NUCLEASE SBCCD SUBUNIT D"/>
    <property type="match status" value="1"/>
</dbReference>
<dbReference type="InterPro" id="IPR004843">
    <property type="entry name" value="Calcineurin-like_PHP"/>
</dbReference>
<keyword evidence="4" id="KW-0255">Endonuclease</keyword>
<organism evidence="6 7">
    <name type="scientific">Spirobacillus cienkowskii</name>
    <dbReference type="NCBI Taxonomy" id="495820"/>
    <lineage>
        <taxon>Bacteria</taxon>
        <taxon>Pseudomonadati</taxon>
        <taxon>Bdellovibrionota</taxon>
        <taxon>Oligoflexia</taxon>
        <taxon>Silvanigrellales</taxon>
        <taxon>Spirobacillus</taxon>
    </lineage>
</organism>
<dbReference type="InterPro" id="IPR050535">
    <property type="entry name" value="DNA_Repair-Maintenance_Comp"/>
</dbReference>
<dbReference type="GO" id="GO:0004519">
    <property type="term" value="F:endonuclease activity"/>
    <property type="evidence" value="ECO:0007669"/>
    <property type="project" value="UniProtKB-KW"/>
</dbReference>
<dbReference type="RefSeq" id="WP_338635902.1">
    <property type="nucleotide sequence ID" value="NZ_CP146516.1"/>
</dbReference>
<keyword evidence="7" id="KW-1185">Reference proteome</keyword>
<dbReference type="InterPro" id="IPR041796">
    <property type="entry name" value="Mre11_N"/>
</dbReference>
<comment type="caution">
    <text evidence="6">The sequence shown here is derived from an EMBL/GenBank/DDBJ whole genome shotgun (WGS) entry which is preliminary data.</text>
</comment>
<dbReference type="Gene3D" id="3.60.21.10">
    <property type="match status" value="1"/>
</dbReference>
<dbReference type="AlphaFoldDB" id="A0A369KRD9"/>
<evidence type="ECO:0000256" key="2">
    <source>
        <dbReference type="ARBA" id="ARBA00022801"/>
    </source>
</evidence>
<comment type="subunit">
    <text evidence="4">Heterodimer of SbcC and SbcD.</text>
</comment>
<dbReference type="PANTHER" id="PTHR30337">
    <property type="entry name" value="COMPONENT OF ATP-DEPENDENT DSDNA EXONUCLEASE"/>
    <property type="match status" value="1"/>
</dbReference>
<dbReference type="InterPro" id="IPR004593">
    <property type="entry name" value="SbcD"/>
</dbReference>
<dbReference type="GO" id="GO:0006310">
    <property type="term" value="P:DNA recombination"/>
    <property type="evidence" value="ECO:0007669"/>
    <property type="project" value="UniProtKB-KW"/>
</dbReference>
<dbReference type="Proteomes" id="UP000253934">
    <property type="component" value="Unassembled WGS sequence"/>
</dbReference>
<comment type="function">
    <text evidence="4">SbcCD cleaves DNA hairpin structures. These structures can inhibit DNA replication and are intermediates in certain DNA recombination reactions. The complex acts as a 3'-&gt;5' double strand exonuclease that can open hairpins. It also has a 5' single-strand endonuclease activity.</text>
</comment>
<dbReference type="EMBL" id="QOVW01000004">
    <property type="protein sequence ID" value="RDB37249.1"/>
    <property type="molecule type" value="Genomic_DNA"/>
</dbReference>
<reference evidence="6" key="1">
    <citation type="submission" date="2018-04" db="EMBL/GenBank/DDBJ databases">
        <title>Draft genome sequence of the Candidatus Spirobacillus cienkowskii, a pathogen of freshwater Daphnia species, reconstructed from hemolymph metagenomic reads.</title>
        <authorList>
            <person name="Bresciani L."/>
            <person name="Lemos L.N."/>
            <person name="Wale N."/>
            <person name="Lin J.Y."/>
            <person name="Fernandes G.R."/>
            <person name="Duffy M.A."/>
            <person name="Rodrigues J.M."/>
        </authorList>
    </citation>
    <scope>NUCLEOTIDE SEQUENCE [LARGE SCALE GENOMIC DNA]</scope>
    <source>
        <strain evidence="6">Binning01</strain>
    </source>
</reference>
<keyword evidence="3 4" id="KW-0269">Exonuclease</keyword>
<name>A0A369KRD9_9BACT</name>
<dbReference type="GO" id="GO:0006260">
    <property type="term" value="P:DNA replication"/>
    <property type="evidence" value="ECO:0007669"/>
    <property type="project" value="UniProtKB-KW"/>
</dbReference>
<dbReference type="SUPFAM" id="SSF56300">
    <property type="entry name" value="Metallo-dependent phosphatases"/>
    <property type="match status" value="1"/>
</dbReference>
<evidence type="ECO:0000313" key="7">
    <source>
        <dbReference type="Proteomes" id="UP000253934"/>
    </source>
</evidence>
<keyword evidence="4" id="KW-0235">DNA replication</keyword>
<evidence type="ECO:0000256" key="1">
    <source>
        <dbReference type="ARBA" id="ARBA00022722"/>
    </source>
</evidence>
<dbReference type="NCBIfam" id="TIGR00619">
    <property type="entry name" value="sbcd"/>
    <property type="match status" value="1"/>
</dbReference>
<dbReference type="CDD" id="cd00840">
    <property type="entry name" value="MPP_Mre11_N"/>
    <property type="match status" value="1"/>
</dbReference>
<accession>A0A369KRD9</accession>
<comment type="similarity">
    <text evidence="4">Belongs to the SbcD family.</text>
</comment>
<evidence type="ECO:0000313" key="6">
    <source>
        <dbReference type="EMBL" id="RDB37249.1"/>
    </source>
</evidence>
<evidence type="ECO:0000256" key="3">
    <source>
        <dbReference type="ARBA" id="ARBA00022839"/>
    </source>
</evidence>
<sequence>MKILHTSDWHLGATFEGISREEDHKFFLSWLVEILKNYEIEVLIVAGDIFDQPQPSSESQKIYYQFLFQISQIKNFKKVIVVGGNHDSPTRLDAPSELLKLLDVFVVGGVYSDLHDISKYLCPIYNSERQLQAVIAAVPFIHEYRLGIRTAGLTESEIQNLFKDKINLLYKNLADESEKLYQTKLLIGTGHLSCIGSEKDDAPLEIHMVGTLGGLPETIFDKRFNYIALGHIHKSYRVANSNAYYSGSPICLSLKESKTQRCVNIVTFENNDYDIQRLPVPQRRKIIEIKGNIESINFQIESLSWDTPFPPILCVQTEVESYLPGLDLSILRKLENSFPFTQRPALATVKQSLCQTSNINQIFFNKDSLKTLSVEEVFIKMCENQNQVIDDKLLNAFRSLLNEENI</sequence>
<evidence type="ECO:0000256" key="4">
    <source>
        <dbReference type="RuleBase" id="RU363069"/>
    </source>
</evidence>
<protein>
    <recommendedName>
        <fullName evidence="4">Nuclease SbcCD subunit D</fullName>
    </recommendedName>
</protein>
<evidence type="ECO:0000259" key="5">
    <source>
        <dbReference type="Pfam" id="PF00149"/>
    </source>
</evidence>
<keyword evidence="1 4" id="KW-0540">Nuclease</keyword>
<gene>
    <name evidence="4 6" type="primary">sbcD</name>
    <name evidence="6" type="ORF">DCC88_01060</name>
</gene>
<keyword evidence="2 4" id="KW-0378">Hydrolase</keyword>
<keyword evidence="4" id="KW-0233">DNA recombination</keyword>
<dbReference type="Pfam" id="PF00149">
    <property type="entry name" value="Metallophos"/>
    <property type="match status" value="1"/>
</dbReference>